<dbReference type="Gene3D" id="3.40.710.10">
    <property type="entry name" value="DD-peptidase/beta-lactamase superfamily"/>
    <property type="match status" value="1"/>
</dbReference>
<dbReference type="InterPro" id="IPR050789">
    <property type="entry name" value="Diverse_Enzym_Activities"/>
</dbReference>
<sequence>MSTPHVDDLDALLALGGSTALLAVREGRVVFERGHHAHRSSIASVRKSLIGILYGIAIAEGKIDANATLADLSIDDISPLSPAEQQATVLDLLKARSGVYHPCVYGNEPPRPARGTHAAGTFWFYNNWDFNVLGTIYRQETGRPLSAAFQEHVAEPLGMRDFAPDDIFDLPGPESRHPVYKMRFSGRDLARIGQLFLKGGLWDGRRILPHQWIIDSVTPWSDLGGGRGYGYLWWTAKAQAPGDSLSIDFPICYASGAGGQYIILVEALDLVVVHRAADVSNGISHARMGEILRALLRVIGCV</sequence>
<organism evidence="2 3">
    <name type="scientific">Pararhizobium antarcticum</name>
    <dbReference type="NCBI Taxonomy" id="1798805"/>
    <lineage>
        <taxon>Bacteria</taxon>
        <taxon>Pseudomonadati</taxon>
        <taxon>Pseudomonadota</taxon>
        <taxon>Alphaproteobacteria</taxon>
        <taxon>Hyphomicrobiales</taxon>
        <taxon>Rhizobiaceae</taxon>
        <taxon>Rhizobium/Agrobacterium group</taxon>
        <taxon>Pararhizobium</taxon>
    </lineage>
</organism>
<dbReference type="InterPro" id="IPR001466">
    <property type="entry name" value="Beta-lactam-related"/>
</dbReference>
<dbReference type="Pfam" id="PF00144">
    <property type="entry name" value="Beta-lactamase"/>
    <property type="match status" value="1"/>
</dbReference>
<name>A0A657LQL0_9HYPH</name>
<gene>
    <name evidence="2" type="ORF">AX760_21160</name>
</gene>
<dbReference type="SUPFAM" id="SSF56601">
    <property type="entry name" value="beta-lactamase/transpeptidase-like"/>
    <property type="match status" value="1"/>
</dbReference>
<dbReference type="EMBL" id="LSRP01000103">
    <property type="protein sequence ID" value="OJF93903.1"/>
    <property type="molecule type" value="Genomic_DNA"/>
</dbReference>
<evidence type="ECO:0000313" key="2">
    <source>
        <dbReference type="EMBL" id="OJF93903.1"/>
    </source>
</evidence>
<dbReference type="InterPro" id="IPR012338">
    <property type="entry name" value="Beta-lactam/transpept-like"/>
</dbReference>
<accession>A0A657LQL0</accession>
<comment type="caution">
    <text evidence="2">The sequence shown here is derived from an EMBL/GenBank/DDBJ whole genome shotgun (WGS) entry which is preliminary data.</text>
</comment>
<proteinExistence type="predicted"/>
<keyword evidence="3" id="KW-1185">Reference proteome</keyword>
<evidence type="ECO:0000259" key="1">
    <source>
        <dbReference type="Pfam" id="PF00144"/>
    </source>
</evidence>
<evidence type="ECO:0000313" key="3">
    <source>
        <dbReference type="Proteomes" id="UP000182661"/>
    </source>
</evidence>
<protein>
    <submittedName>
        <fullName evidence="2">Penicillin-binding protein</fullName>
    </submittedName>
</protein>
<dbReference type="PANTHER" id="PTHR43283:SF7">
    <property type="entry name" value="BETA-LACTAMASE-RELATED DOMAIN-CONTAINING PROTEIN"/>
    <property type="match status" value="1"/>
</dbReference>
<dbReference type="Proteomes" id="UP000182661">
    <property type="component" value="Unassembled WGS sequence"/>
</dbReference>
<reference evidence="2 3" key="1">
    <citation type="submission" date="2016-02" db="EMBL/GenBank/DDBJ databases">
        <title>Genome sequencing of a beta-galactosidase producing bacteria Rhizobium sp. 59.</title>
        <authorList>
            <person name="Wang D."/>
            <person name="Kot W."/>
            <person name="Qin Y."/>
            <person name="Hansen L."/>
            <person name="Naqvi K."/>
            <person name="Rensing C."/>
        </authorList>
    </citation>
    <scope>NUCLEOTIDE SEQUENCE [LARGE SCALE GENOMIC DNA]</scope>
    <source>
        <strain evidence="2 3">59</strain>
    </source>
</reference>
<feature type="domain" description="Beta-lactamase-related" evidence="1">
    <location>
        <begin position="19"/>
        <end position="273"/>
    </location>
</feature>
<dbReference type="AlphaFoldDB" id="A0A657LQL0"/>
<dbReference type="PANTHER" id="PTHR43283">
    <property type="entry name" value="BETA-LACTAMASE-RELATED"/>
    <property type="match status" value="1"/>
</dbReference>